<proteinExistence type="predicted"/>
<evidence type="ECO:0000256" key="2">
    <source>
        <dbReference type="SAM" id="MobiDB-lite"/>
    </source>
</evidence>
<reference evidence="3" key="1">
    <citation type="journal article" date="2020" name="Fungal Divers.">
        <title>Resolving the Mortierellaceae phylogeny through synthesis of multi-gene phylogenetics and phylogenomics.</title>
        <authorList>
            <person name="Vandepol N."/>
            <person name="Liber J."/>
            <person name="Desiro A."/>
            <person name="Na H."/>
            <person name="Kennedy M."/>
            <person name="Barry K."/>
            <person name="Grigoriev I.V."/>
            <person name="Miller A.N."/>
            <person name="O'Donnell K."/>
            <person name="Stajich J.E."/>
            <person name="Bonito G."/>
        </authorList>
    </citation>
    <scope>NUCLEOTIDE SEQUENCE</scope>
    <source>
        <strain evidence="3">BC1065</strain>
    </source>
</reference>
<organism evidence="3 4">
    <name type="scientific">Actinomortierella ambigua</name>
    <dbReference type="NCBI Taxonomy" id="1343610"/>
    <lineage>
        <taxon>Eukaryota</taxon>
        <taxon>Fungi</taxon>
        <taxon>Fungi incertae sedis</taxon>
        <taxon>Mucoromycota</taxon>
        <taxon>Mortierellomycotina</taxon>
        <taxon>Mortierellomycetes</taxon>
        <taxon>Mortierellales</taxon>
        <taxon>Mortierellaceae</taxon>
        <taxon>Actinomortierella</taxon>
    </lineage>
</organism>
<protein>
    <submittedName>
        <fullName evidence="3">Uncharacterized protein</fullName>
    </submittedName>
</protein>
<feature type="compositionally biased region" description="Polar residues" evidence="2">
    <location>
        <begin position="204"/>
        <end position="214"/>
    </location>
</feature>
<feature type="compositionally biased region" description="Acidic residues" evidence="2">
    <location>
        <begin position="55"/>
        <end position="64"/>
    </location>
</feature>
<feature type="compositionally biased region" description="Acidic residues" evidence="2">
    <location>
        <begin position="71"/>
        <end position="103"/>
    </location>
</feature>
<dbReference type="EMBL" id="JAAAJB010000274">
    <property type="protein sequence ID" value="KAG0259712.1"/>
    <property type="molecule type" value="Genomic_DNA"/>
</dbReference>
<name>A0A9P6Q3A8_9FUNG</name>
<feature type="region of interest" description="Disordered" evidence="2">
    <location>
        <begin position="1"/>
        <end position="216"/>
    </location>
</feature>
<accession>A0A9P6Q3A8</accession>
<evidence type="ECO:0000313" key="4">
    <source>
        <dbReference type="Proteomes" id="UP000807716"/>
    </source>
</evidence>
<keyword evidence="4" id="KW-1185">Reference proteome</keyword>
<evidence type="ECO:0000313" key="3">
    <source>
        <dbReference type="EMBL" id="KAG0259712.1"/>
    </source>
</evidence>
<feature type="compositionally biased region" description="Polar residues" evidence="2">
    <location>
        <begin position="1"/>
        <end position="10"/>
    </location>
</feature>
<feature type="compositionally biased region" description="Polar residues" evidence="2">
    <location>
        <begin position="40"/>
        <end position="53"/>
    </location>
</feature>
<keyword evidence="1" id="KW-0175">Coiled coil</keyword>
<evidence type="ECO:0000256" key="1">
    <source>
        <dbReference type="SAM" id="Coils"/>
    </source>
</evidence>
<gene>
    <name evidence="3" type="ORF">DFQ27_003931</name>
</gene>
<feature type="coiled-coil region" evidence="1">
    <location>
        <begin position="277"/>
        <end position="304"/>
    </location>
</feature>
<feature type="non-terminal residue" evidence="3">
    <location>
        <position position="332"/>
    </location>
</feature>
<dbReference type="Proteomes" id="UP000807716">
    <property type="component" value="Unassembled WGS sequence"/>
</dbReference>
<dbReference type="AlphaFoldDB" id="A0A9P6Q3A8"/>
<sequence>MNATESSRNIPSMLRSPPPSGEQSDVSHTAVGFLARQAAYDQSANTAGQSQWQLLEEEGGDKDDGEGRKDEEEEKEDDDDEEEEEDEDDDGWDDGDDEEDERDQVDANDPSQTPGGRDNDVLGDTGGIVDNTDELFNTIDDDLDTAAWPTTPGRQLETDDEVVGDEKSEPPISPRVSNQQRQKRPLAYVAQRANKRSRYPGSRQEPTSLRSSSPEVYWRSALSSYEQAAIKKTPALLQIEKRKLEQSERRFEYEQARDAERLKFEWRKLEFEKAKDARKATTEAKKLGLERRKLEHEKAKEAREATTEAKKLELGHRRLDLEERRQNAILTQ</sequence>
<comment type="caution">
    <text evidence="3">The sequence shown here is derived from an EMBL/GenBank/DDBJ whole genome shotgun (WGS) entry which is preliminary data.</text>
</comment>